<accession>A0A6C0H9I3</accession>
<protein>
    <submittedName>
        <fullName evidence="1">Uncharacterized protein</fullName>
    </submittedName>
</protein>
<name>A0A6C0H9I3_9ZZZZ</name>
<dbReference type="EMBL" id="MN739916">
    <property type="protein sequence ID" value="QHT77271.1"/>
    <property type="molecule type" value="Genomic_DNA"/>
</dbReference>
<reference evidence="1" key="1">
    <citation type="journal article" date="2020" name="Nature">
        <title>Giant virus diversity and host interactions through global metagenomics.</title>
        <authorList>
            <person name="Schulz F."/>
            <person name="Roux S."/>
            <person name="Paez-Espino D."/>
            <person name="Jungbluth S."/>
            <person name="Walsh D.A."/>
            <person name="Denef V.J."/>
            <person name="McMahon K.D."/>
            <person name="Konstantinidis K.T."/>
            <person name="Eloe-Fadrosh E.A."/>
            <person name="Kyrpides N.C."/>
            <person name="Woyke T."/>
        </authorList>
    </citation>
    <scope>NUCLEOTIDE SEQUENCE</scope>
    <source>
        <strain evidence="1">GVMAG-M-3300023179-86</strain>
    </source>
</reference>
<sequence>MVNEEYIIYIASGMLGDFFSQLSVIKENYIKYNKKGLLYISDIKEKFRNPLETVYKDTYEIIILQDYIYDYKIYNNENYDINLSSWRDNFLLFKTNFHLLYSNEYNINWGKNKWLDVPYDNKWKNIVLINTVSYRFKNNVNYHEYKLKYPEFKFIFISINKYDYDFFISNTKQFDIEYYCPKSLLDTSIAINSCELFMGNTSGLLCIAYSLHKKSITMDSCIDMDTFLHSDMKFLNTNYNSDYM</sequence>
<dbReference type="AlphaFoldDB" id="A0A6C0H9I3"/>
<proteinExistence type="predicted"/>
<evidence type="ECO:0000313" key="1">
    <source>
        <dbReference type="EMBL" id="QHT77271.1"/>
    </source>
</evidence>
<organism evidence="1">
    <name type="scientific">viral metagenome</name>
    <dbReference type="NCBI Taxonomy" id="1070528"/>
    <lineage>
        <taxon>unclassified sequences</taxon>
        <taxon>metagenomes</taxon>
        <taxon>organismal metagenomes</taxon>
    </lineage>
</organism>